<feature type="region of interest" description="Disordered" evidence="1">
    <location>
        <begin position="32"/>
        <end position="55"/>
    </location>
</feature>
<dbReference type="HOGENOM" id="CLU_3035091_0_0_1"/>
<feature type="compositionally biased region" description="Basic and acidic residues" evidence="1">
    <location>
        <begin position="32"/>
        <end position="43"/>
    </location>
</feature>
<evidence type="ECO:0000256" key="1">
    <source>
        <dbReference type="SAM" id="MobiDB-lite"/>
    </source>
</evidence>
<gene>
    <name evidence="2" type="ORF">ARALYDRAFT_911719</name>
</gene>
<dbReference type="Proteomes" id="UP000008694">
    <property type="component" value="Unassembled WGS sequence"/>
</dbReference>
<evidence type="ECO:0000313" key="2">
    <source>
        <dbReference type="EMBL" id="EFH48961.1"/>
    </source>
</evidence>
<sequence length="55" mass="6244">MPQIQLEHNISFLQQSYLAGVVDDCRSSIRGGDCDSRKIRSDTRVPSPVEQPREQ</sequence>
<name>D7M1S2_ARALL</name>
<dbReference type="Gramene" id="scaffold_603776.1">
    <property type="protein sequence ID" value="scaffold_603776.1"/>
    <property type="gene ID" value="scaffold_603776.1"/>
</dbReference>
<evidence type="ECO:0000313" key="3">
    <source>
        <dbReference type="Proteomes" id="UP000008694"/>
    </source>
</evidence>
<protein>
    <submittedName>
        <fullName evidence="2">Predicted protein</fullName>
    </submittedName>
</protein>
<organism evidence="3">
    <name type="scientific">Arabidopsis lyrata subsp. lyrata</name>
    <name type="common">Lyre-leaved rock-cress</name>
    <dbReference type="NCBI Taxonomy" id="81972"/>
    <lineage>
        <taxon>Eukaryota</taxon>
        <taxon>Viridiplantae</taxon>
        <taxon>Streptophyta</taxon>
        <taxon>Embryophyta</taxon>
        <taxon>Tracheophyta</taxon>
        <taxon>Spermatophyta</taxon>
        <taxon>Magnoliopsida</taxon>
        <taxon>eudicotyledons</taxon>
        <taxon>Gunneridae</taxon>
        <taxon>Pentapetalae</taxon>
        <taxon>rosids</taxon>
        <taxon>malvids</taxon>
        <taxon>Brassicales</taxon>
        <taxon>Brassicaceae</taxon>
        <taxon>Camelineae</taxon>
        <taxon>Arabidopsis</taxon>
    </lineage>
</organism>
<keyword evidence="3" id="KW-1185">Reference proteome</keyword>
<accession>D7M1S2</accession>
<dbReference type="EMBL" id="GL348718">
    <property type="protein sequence ID" value="EFH48961.1"/>
    <property type="molecule type" value="Genomic_DNA"/>
</dbReference>
<dbReference type="AlphaFoldDB" id="D7M1S2"/>
<reference evidence="3" key="1">
    <citation type="journal article" date="2011" name="Nat. Genet.">
        <title>The Arabidopsis lyrata genome sequence and the basis of rapid genome size change.</title>
        <authorList>
            <person name="Hu T.T."/>
            <person name="Pattyn P."/>
            <person name="Bakker E.G."/>
            <person name="Cao J."/>
            <person name="Cheng J.-F."/>
            <person name="Clark R.M."/>
            <person name="Fahlgren N."/>
            <person name="Fawcett J.A."/>
            <person name="Grimwood J."/>
            <person name="Gundlach H."/>
            <person name="Haberer G."/>
            <person name="Hollister J.D."/>
            <person name="Ossowski S."/>
            <person name="Ottilar R.P."/>
            <person name="Salamov A.A."/>
            <person name="Schneeberger K."/>
            <person name="Spannagl M."/>
            <person name="Wang X."/>
            <person name="Yang L."/>
            <person name="Nasrallah M.E."/>
            <person name="Bergelson J."/>
            <person name="Carrington J.C."/>
            <person name="Gaut B.S."/>
            <person name="Schmutz J."/>
            <person name="Mayer K.F.X."/>
            <person name="Van de Peer Y."/>
            <person name="Grigoriev I.V."/>
            <person name="Nordborg M."/>
            <person name="Weigel D."/>
            <person name="Guo Y.-L."/>
        </authorList>
    </citation>
    <scope>NUCLEOTIDE SEQUENCE [LARGE SCALE GENOMIC DNA]</scope>
    <source>
        <strain evidence="3">cv. MN47</strain>
    </source>
</reference>
<proteinExistence type="predicted"/>